<keyword evidence="6 9" id="KW-0028">Amino-acid biosynthesis</keyword>
<sequence length="425" mass="48426">MERKLFHTPEGVRDIYGKECAGKLAVQQNIHEILSRYGYHDIQTPTFEFFDIFNKEMGSVPSKDQYKFFDREGNTLVLRPDITPSIARCAAKYYSEEELPLRLCYMGNTFINNSGFQGKLKEFTQIGCELINDNSSDADAEIIAMVIEALLKAGLTEFQVEVGQVDFFRGLVEEAGLEEEVEEYLRELIERKNYFGVEQLLSTQNIDEDLKNVFLKLPELFGGTEIIEIAGSLAKNPKTQKAVKSLERLYEILGIYGLQKYVSFDLGMLSKYKYYTGIIFMAYTYGTGDTIVTGGRYDNLLKRFGKTAPSVGFAINVDQLMIALGRQKIEIPFQYSNTMILYRSGQRETAIQLAGRLRLTGQRIELIKKSRVREIEDYIRLADSLNTAHILYLDDPHLVKSIQVQSREETLVPMTELLTGKEAAK</sequence>
<dbReference type="GO" id="GO:0016757">
    <property type="term" value="F:glycosyltransferase activity"/>
    <property type="evidence" value="ECO:0007669"/>
    <property type="project" value="UniProtKB-KW"/>
</dbReference>
<evidence type="ECO:0000256" key="1">
    <source>
        <dbReference type="ARBA" id="ARBA00004496"/>
    </source>
</evidence>
<dbReference type="RefSeq" id="WP_073992384.1">
    <property type="nucleotide sequence ID" value="NZ_FQYT01000002.1"/>
</dbReference>
<dbReference type="GO" id="GO:0000105">
    <property type="term" value="P:L-histidine biosynthetic process"/>
    <property type="evidence" value="ECO:0007669"/>
    <property type="project" value="UniProtKB-UniRule"/>
</dbReference>
<dbReference type="Gene3D" id="3.30.930.10">
    <property type="entry name" value="Bira Bifunctional Protein, Domain 2"/>
    <property type="match status" value="1"/>
</dbReference>
<dbReference type="GO" id="GO:0006427">
    <property type="term" value="P:histidyl-tRNA aminoacylation"/>
    <property type="evidence" value="ECO:0007669"/>
    <property type="project" value="TreeGrafter"/>
</dbReference>
<dbReference type="GO" id="GO:0005737">
    <property type="term" value="C:cytoplasm"/>
    <property type="evidence" value="ECO:0007669"/>
    <property type="project" value="UniProtKB-SubCell"/>
</dbReference>
<dbReference type="PROSITE" id="PS50862">
    <property type="entry name" value="AA_TRNA_LIGASE_II"/>
    <property type="match status" value="1"/>
</dbReference>
<gene>
    <name evidence="9" type="primary">hisZ</name>
    <name evidence="12" type="ORF">SAMN02745691_00077</name>
</gene>
<dbReference type="HAMAP" id="MF_00125">
    <property type="entry name" value="HisZ"/>
    <property type="match status" value="1"/>
</dbReference>
<evidence type="ECO:0000256" key="10">
    <source>
        <dbReference type="PIRSR" id="PIRSR001549-1"/>
    </source>
</evidence>
<dbReference type="STRING" id="1122934.SAMN02745691_00077"/>
<evidence type="ECO:0000259" key="11">
    <source>
        <dbReference type="PROSITE" id="PS50862"/>
    </source>
</evidence>
<feature type="binding site" evidence="10">
    <location>
        <position position="129"/>
    </location>
    <ligand>
        <name>L-histidine</name>
        <dbReference type="ChEBI" id="CHEBI:57595"/>
    </ligand>
</feature>
<dbReference type="OrthoDB" id="9800814at2"/>
<evidence type="ECO:0000256" key="4">
    <source>
        <dbReference type="ARBA" id="ARBA00020397"/>
    </source>
</evidence>
<evidence type="ECO:0000256" key="7">
    <source>
        <dbReference type="ARBA" id="ARBA00023102"/>
    </source>
</evidence>
<dbReference type="PANTHER" id="PTHR43707:SF6">
    <property type="entry name" value="ATP PHOSPHORIBOSYLTRANSFERASE REGULATORY SUBUNIT"/>
    <property type="match status" value="1"/>
</dbReference>
<reference evidence="12 13" key="1">
    <citation type="submission" date="2016-11" db="EMBL/GenBank/DDBJ databases">
        <authorList>
            <person name="Jaros S."/>
            <person name="Januszkiewicz K."/>
            <person name="Wedrychowicz H."/>
        </authorList>
    </citation>
    <scope>NUCLEOTIDE SEQUENCE [LARGE SCALE GENOMIC DNA]</scope>
    <source>
        <strain evidence="12 13">DSM 15970</strain>
    </source>
</reference>
<organism evidence="12 13">
    <name type="scientific">Parasporobacterium paucivorans DSM 15970</name>
    <dbReference type="NCBI Taxonomy" id="1122934"/>
    <lineage>
        <taxon>Bacteria</taxon>
        <taxon>Bacillati</taxon>
        <taxon>Bacillota</taxon>
        <taxon>Clostridia</taxon>
        <taxon>Lachnospirales</taxon>
        <taxon>Lachnospiraceae</taxon>
        <taxon>Parasporobacterium</taxon>
    </lineage>
</organism>
<dbReference type="PANTHER" id="PTHR43707">
    <property type="entry name" value="HISTIDYL-TRNA SYNTHETASE"/>
    <property type="match status" value="1"/>
</dbReference>
<comment type="pathway">
    <text evidence="2 9">Amino-acid biosynthesis; L-histidine biosynthesis; L-histidine from 5-phospho-alpha-D-ribose 1-diphosphate: step 1/9.</text>
</comment>
<dbReference type="InterPro" id="IPR045864">
    <property type="entry name" value="aa-tRNA-synth_II/BPL/LPL"/>
</dbReference>
<keyword evidence="12" id="KW-0808">Transferase</keyword>
<comment type="subunit">
    <text evidence="9">Heteromultimer composed of HisG and HisZ subunits.</text>
</comment>
<dbReference type="Pfam" id="PF13393">
    <property type="entry name" value="tRNA-synt_His"/>
    <property type="match status" value="1"/>
</dbReference>
<comment type="subcellular location">
    <subcellularLocation>
        <location evidence="1 9">Cytoplasm</location>
    </subcellularLocation>
</comment>
<keyword evidence="12" id="KW-0328">Glycosyltransferase</keyword>
<evidence type="ECO:0000256" key="6">
    <source>
        <dbReference type="ARBA" id="ARBA00022605"/>
    </source>
</evidence>
<feature type="binding site" evidence="10">
    <location>
        <begin position="274"/>
        <end position="275"/>
    </location>
    <ligand>
        <name>L-histidine</name>
        <dbReference type="ChEBI" id="CHEBI:57595"/>
    </ligand>
</feature>
<accession>A0A1M6A757</accession>
<dbReference type="CDD" id="cd00773">
    <property type="entry name" value="HisRS-like_core"/>
    <property type="match status" value="1"/>
</dbReference>
<dbReference type="EMBL" id="FQYT01000002">
    <property type="protein sequence ID" value="SHI31973.1"/>
    <property type="molecule type" value="Genomic_DNA"/>
</dbReference>
<feature type="binding site" evidence="10">
    <location>
        <begin position="81"/>
        <end position="83"/>
    </location>
    <ligand>
        <name>L-histidine</name>
        <dbReference type="ChEBI" id="CHEBI:57595"/>
    </ligand>
</feature>
<keyword evidence="5 9" id="KW-0963">Cytoplasm</keyword>
<evidence type="ECO:0000313" key="12">
    <source>
        <dbReference type="EMBL" id="SHI31973.1"/>
    </source>
</evidence>
<evidence type="ECO:0000256" key="9">
    <source>
        <dbReference type="HAMAP-Rule" id="MF_00125"/>
    </source>
</evidence>
<comment type="similarity">
    <text evidence="3 9">Belongs to the class-II aminoacyl-tRNA synthetase family. HisZ subfamily.</text>
</comment>
<evidence type="ECO:0000313" key="13">
    <source>
        <dbReference type="Proteomes" id="UP000184342"/>
    </source>
</evidence>
<dbReference type="InterPro" id="IPR004517">
    <property type="entry name" value="HisZ"/>
</dbReference>
<proteinExistence type="inferred from homology"/>
<dbReference type="GO" id="GO:0140096">
    <property type="term" value="F:catalytic activity, acting on a protein"/>
    <property type="evidence" value="ECO:0007669"/>
    <property type="project" value="UniProtKB-ARBA"/>
</dbReference>
<feature type="domain" description="Aminoacyl-transfer RNA synthetases class-II family profile" evidence="11">
    <location>
        <begin position="26"/>
        <end position="332"/>
    </location>
</feature>
<evidence type="ECO:0000256" key="2">
    <source>
        <dbReference type="ARBA" id="ARBA00004667"/>
    </source>
</evidence>
<comment type="miscellaneous">
    <text evidence="9">This function is generally fulfilled by the C-terminal part of HisG, which is missing in some bacteria such as this one.</text>
</comment>
<evidence type="ECO:0000256" key="3">
    <source>
        <dbReference type="ARBA" id="ARBA00005539"/>
    </source>
</evidence>
<dbReference type="AlphaFoldDB" id="A0A1M6A757"/>
<dbReference type="InterPro" id="IPR041715">
    <property type="entry name" value="HisRS-like_core"/>
</dbReference>
<protein>
    <recommendedName>
        <fullName evidence="4 9">ATP phosphoribosyltransferase regulatory subunit</fullName>
    </recommendedName>
</protein>
<dbReference type="PIRSF" id="PIRSF001549">
    <property type="entry name" value="His-tRNA_synth"/>
    <property type="match status" value="1"/>
</dbReference>
<dbReference type="UniPathway" id="UPA00031">
    <property type="reaction ID" value="UER00006"/>
</dbReference>
<dbReference type="Proteomes" id="UP000184342">
    <property type="component" value="Unassembled WGS sequence"/>
</dbReference>
<feature type="binding site" evidence="10">
    <location>
        <position position="125"/>
    </location>
    <ligand>
        <name>L-histidine</name>
        <dbReference type="ChEBI" id="CHEBI:57595"/>
    </ligand>
</feature>
<comment type="function">
    <text evidence="8 9">Required for the first step of histidine biosynthesis. May allow the feedback regulation of ATP phosphoribosyltransferase activity by histidine.</text>
</comment>
<keyword evidence="7 9" id="KW-0368">Histidine biosynthesis</keyword>
<dbReference type="NCBIfam" id="TIGR00443">
    <property type="entry name" value="hisZ_biosyn_reg"/>
    <property type="match status" value="1"/>
</dbReference>
<dbReference type="SUPFAM" id="SSF55681">
    <property type="entry name" value="Class II aaRS and biotin synthetases"/>
    <property type="match status" value="1"/>
</dbReference>
<dbReference type="GO" id="GO:0004821">
    <property type="term" value="F:histidine-tRNA ligase activity"/>
    <property type="evidence" value="ECO:0007669"/>
    <property type="project" value="TreeGrafter"/>
</dbReference>
<dbReference type="InterPro" id="IPR004516">
    <property type="entry name" value="HisRS/HisZ"/>
</dbReference>
<name>A0A1M6A757_9FIRM</name>
<dbReference type="InterPro" id="IPR006195">
    <property type="entry name" value="aa-tRNA-synth_II"/>
</dbReference>
<evidence type="ECO:0000256" key="5">
    <source>
        <dbReference type="ARBA" id="ARBA00022490"/>
    </source>
</evidence>
<evidence type="ECO:0000256" key="8">
    <source>
        <dbReference type="ARBA" id="ARBA00025246"/>
    </source>
</evidence>
<keyword evidence="13" id="KW-1185">Reference proteome</keyword>